<dbReference type="SUPFAM" id="SSF53335">
    <property type="entry name" value="S-adenosyl-L-methionine-dependent methyltransferases"/>
    <property type="match status" value="1"/>
</dbReference>
<sequence length="196" mass="20712">MSRLTGVLERAFGRPRGALGRFGGTVMARGNAEQERRAVAEAGIEPGQRVLVIGPGPGVGLQLAAAAVVPGGHVIGVDPSAEMRGMAQARCAAEIIDRVVALRAGGAEDTGCADGSIDVAISVNNVMMWDRPRGFAELHRVLRPGGRLLISVHRHVLGVSAEELREDAISAGFQRAEIDLRPRRFSSPAVELNARR</sequence>
<dbReference type="RefSeq" id="WP_380669221.1">
    <property type="nucleotide sequence ID" value="NZ_JBHTCJ010000007.1"/>
</dbReference>
<dbReference type="GO" id="GO:0032259">
    <property type="term" value="P:methylation"/>
    <property type="evidence" value="ECO:0007669"/>
    <property type="project" value="UniProtKB-KW"/>
</dbReference>
<keyword evidence="3" id="KW-1185">Reference proteome</keyword>
<evidence type="ECO:0000259" key="1">
    <source>
        <dbReference type="Pfam" id="PF08241"/>
    </source>
</evidence>
<dbReference type="PANTHER" id="PTHR42912">
    <property type="entry name" value="METHYLTRANSFERASE"/>
    <property type="match status" value="1"/>
</dbReference>
<dbReference type="EC" id="2.1.1.-" evidence="2"/>
<accession>A0ABW2LK47</accession>
<feature type="domain" description="Methyltransferase type 11" evidence="1">
    <location>
        <begin position="53"/>
        <end position="150"/>
    </location>
</feature>
<dbReference type="InterPro" id="IPR050508">
    <property type="entry name" value="Methyltransf_Superfamily"/>
</dbReference>
<proteinExistence type="predicted"/>
<dbReference type="InterPro" id="IPR029063">
    <property type="entry name" value="SAM-dependent_MTases_sf"/>
</dbReference>
<evidence type="ECO:0000313" key="2">
    <source>
        <dbReference type="EMBL" id="MFC7342892.1"/>
    </source>
</evidence>
<dbReference type="Proteomes" id="UP001596504">
    <property type="component" value="Unassembled WGS sequence"/>
</dbReference>
<name>A0ABW2LK47_9PSEU</name>
<dbReference type="CDD" id="cd02440">
    <property type="entry name" value="AdoMet_MTases"/>
    <property type="match status" value="1"/>
</dbReference>
<dbReference type="Gene3D" id="3.40.50.150">
    <property type="entry name" value="Vaccinia Virus protein VP39"/>
    <property type="match status" value="1"/>
</dbReference>
<dbReference type="InterPro" id="IPR013216">
    <property type="entry name" value="Methyltransf_11"/>
</dbReference>
<dbReference type="EMBL" id="JBHTCJ010000007">
    <property type="protein sequence ID" value="MFC7342892.1"/>
    <property type="molecule type" value="Genomic_DNA"/>
</dbReference>
<evidence type="ECO:0000313" key="3">
    <source>
        <dbReference type="Proteomes" id="UP001596504"/>
    </source>
</evidence>
<dbReference type="GO" id="GO:0008168">
    <property type="term" value="F:methyltransferase activity"/>
    <property type="evidence" value="ECO:0007669"/>
    <property type="project" value="UniProtKB-KW"/>
</dbReference>
<reference evidence="3" key="1">
    <citation type="journal article" date="2019" name="Int. J. Syst. Evol. Microbiol.">
        <title>The Global Catalogue of Microorganisms (GCM) 10K type strain sequencing project: providing services to taxonomists for standard genome sequencing and annotation.</title>
        <authorList>
            <consortium name="The Broad Institute Genomics Platform"/>
            <consortium name="The Broad Institute Genome Sequencing Center for Infectious Disease"/>
            <person name="Wu L."/>
            <person name="Ma J."/>
        </authorList>
    </citation>
    <scope>NUCLEOTIDE SEQUENCE [LARGE SCALE GENOMIC DNA]</scope>
    <source>
        <strain evidence="3">WLHS5</strain>
    </source>
</reference>
<protein>
    <submittedName>
        <fullName evidence="2">Class I SAM-dependent methyltransferase</fullName>
        <ecNumber evidence="2">2.1.1.-</ecNumber>
    </submittedName>
</protein>
<comment type="caution">
    <text evidence="2">The sequence shown here is derived from an EMBL/GenBank/DDBJ whole genome shotgun (WGS) entry which is preliminary data.</text>
</comment>
<organism evidence="2 3">
    <name type="scientific">Saccharopolyspora griseoalba</name>
    <dbReference type="NCBI Taxonomy" id="1431848"/>
    <lineage>
        <taxon>Bacteria</taxon>
        <taxon>Bacillati</taxon>
        <taxon>Actinomycetota</taxon>
        <taxon>Actinomycetes</taxon>
        <taxon>Pseudonocardiales</taxon>
        <taxon>Pseudonocardiaceae</taxon>
        <taxon>Saccharopolyspora</taxon>
    </lineage>
</organism>
<dbReference type="Pfam" id="PF08241">
    <property type="entry name" value="Methyltransf_11"/>
    <property type="match status" value="1"/>
</dbReference>
<keyword evidence="2" id="KW-0489">Methyltransferase</keyword>
<gene>
    <name evidence="2" type="ORF">ACFQRI_15925</name>
</gene>
<keyword evidence="2" id="KW-0808">Transferase</keyword>